<dbReference type="STRING" id="1137991.SAMN05660642_02544"/>
<dbReference type="Pfam" id="PF13365">
    <property type="entry name" value="Trypsin_2"/>
    <property type="match status" value="1"/>
</dbReference>
<keyword evidence="4" id="KW-0812">Transmembrane</keyword>
<evidence type="ECO:0000256" key="3">
    <source>
        <dbReference type="SAM" id="MobiDB-lite"/>
    </source>
</evidence>
<feature type="compositionally biased region" description="Pro residues" evidence="3">
    <location>
        <begin position="1"/>
        <end position="20"/>
    </location>
</feature>
<dbReference type="Gene3D" id="2.30.42.10">
    <property type="match status" value="1"/>
</dbReference>
<dbReference type="InterPro" id="IPR036034">
    <property type="entry name" value="PDZ_sf"/>
</dbReference>
<keyword evidence="4" id="KW-0472">Membrane</keyword>
<dbReference type="OrthoDB" id="9758917at2"/>
<feature type="region of interest" description="Disordered" evidence="3">
    <location>
        <begin position="1"/>
        <end position="68"/>
    </location>
</feature>
<dbReference type="CDD" id="cd06779">
    <property type="entry name" value="cpPDZ_Deg_HtrA-like"/>
    <property type="match status" value="1"/>
</dbReference>
<dbReference type="EMBL" id="FNHE01000006">
    <property type="protein sequence ID" value="SDM48132.1"/>
    <property type="molecule type" value="Genomic_DNA"/>
</dbReference>
<dbReference type="Pfam" id="PF13180">
    <property type="entry name" value="PDZ_2"/>
    <property type="match status" value="1"/>
</dbReference>
<sequence>MNPYGTPHPAPGPWAPPTWPQQPAHGQAAPGQQATGTATPGHDALSGQQPPFEQPGPAAPAPEPPRRAGRWRIGVAGLLAGALIGGGAGAGVALLADGSDGNSNGGGTAAAQNVTITNPETATAVTAAAAKAAPSVVTVYVTGASGSGSGSGVVLSRDGYVLTNDHVVSLDGAGSSVVSVRTSDGTLYDATVVGTQPVYDLAVLKLEGASGLTPATFADSDEVQVGDLAVAIGAPLGLSDTVTDGIISATGRAVATGSTEGDATVIDALQTDAAINPGNSGGALVDGAGEVVGINTAIASVASGAPGQSTESGNIGVGFAIPGNTAKRIAQELIADGSAEITYLGVSAQTAADPQQREIGTGAQLVQVQPGTPAADAGLQAGDLVTAVGDRVVTTSTELTAAVRSAAPGDQVTLTVRRGQDTPQIQVTLGASEG</sequence>
<name>A0A1G9TKI9_9ACTN</name>
<feature type="domain" description="PDZ" evidence="5">
    <location>
        <begin position="330"/>
        <end position="420"/>
    </location>
</feature>
<keyword evidence="1 6" id="KW-0645">Protease</keyword>
<dbReference type="InterPro" id="IPR051201">
    <property type="entry name" value="Chloro_Bact_Ser_Proteases"/>
</dbReference>
<feature type="compositionally biased region" description="Pro residues" evidence="3">
    <location>
        <begin position="52"/>
        <end position="63"/>
    </location>
</feature>
<dbReference type="PANTHER" id="PTHR43343">
    <property type="entry name" value="PEPTIDASE S12"/>
    <property type="match status" value="1"/>
</dbReference>
<dbReference type="SMART" id="SM00228">
    <property type="entry name" value="PDZ"/>
    <property type="match status" value="1"/>
</dbReference>
<feature type="compositionally biased region" description="Low complexity" evidence="3">
    <location>
        <begin position="21"/>
        <end position="51"/>
    </location>
</feature>
<proteinExistence type="predicted"/>
<gene>
    <name evidence="6" type="ORF">SAMN05660642_02544</name>
</gene>
<keyword evidence="4" id="KW-1133">Transmembrane helix</keyword>
<dbReference type="GO" id="GO:0004252">
    <property type="term" value="F:serine-type endopeptidase activity"/>
    <property type="evidence" value="ECO:0007669"/>
    <property type="project" value="InterPro"/>
</dbReference>
<dbReference type="GO" id="GO:0006508">
    <property type="term" value="P:proteolysis"/>
    <property type="evidence" value="ECO:0007669"/>
    <property type="project" value="UniProtKB-KW"/>
</dbReference>
<evidence type="ECO:0000256" key="4">
    <source>
        <dbReference type="SAM" id="Phobius"/>
    </source>
</evidence>
<dbReference type="SUPFAM" id="SSF50494">
    <property type="entry name" value="Trypsin-like serine proteases"/>
    <property type="match status" value="1"/>
</dbReference>
<dbReference type="SUPFAM" id="SSF50156">
    <property type="entry name" value="PDZ domain-like"/>
    <property type="match status" value="1"/>
</dbReference>
<evidence type="ECO:0000313" key="6">
    <source>
        <dbReference type="EMBL" id="SDM48132.1"/>
    </source>
</evidence>
<reference evidence="7" key="1">
    <citation type="submission" date="2016-10" db="EMBL/GenBank/DDBJ databases">
        <authorList>
            <person name="Varghese N."/>
            <person name="Submissions S."/>
        </authorList>
    </citation>
    <scope>NUCLEOTIDE SEQUENCE [LARGE SCALE GENOMIC DNA]</scope>
    <source>
        <strain evidence="7">DSM 45419</strain>
    </source>
</reference>
<evidence type="ECO:0000256" key="1">
    <source>
        <dbReference type="ARBA" id="ARBA00022670"/>
    </source>
</evidence>
<dbReference type="Gene3D" id="2.40.10.120">
    <property type="match status" value="1"/>
</dbReference>
<keyword evidence="2" id="KW-0378">Hydrolase</keyword>
<dbReference type="RefSeq" id="WP_091218606.1">
    <property type="nucleotide sequence ID" value="NZ_FNHE01000006.1"/>
</dbReference>
<keyword evidence="7" id="KW-1185">Reference proteome</keyword>
<evidence type="ECO:0000313" key="7">
    <source>
        <dbReference type="Proteomes" id="UP000198680"/>
    </source>
</evidence>
<organism evidence="6 7">
    <name type="scientific">Geodermatophilus siccatus</name>
    <dbReference type="NCBI Taxonomy" id="1137991"/>
    <lineage>
        <taxon>Bacteria</taxon>
        <taxon>Bacillati</taxon>
        <taxon>Actinomycetota</taxon>
        <taxon>Actinomycetes</taxon>
        <taxon>Geodermatophilales</taxon>
        <taxon>Geodermatophilaceae</taxon>
        <taxon>Geodermatophilus</taxon>
    </lineage>
</organism>
<dbReference type="InterPro" id="IPR009003">
    <property type="entry name" value="Peptidase_S1_PA"/>
</dbReference>
<evidence type="ECO:0000259" key="5">
    <source>
        <dbReference type="PROSITE" id="PS50106"/>
    </source>
</evidence>
<dbReference type="PRINTS" id="PR00834">
    <property type="entry name" value="PROTEASES2C"/>
</dbReference>
<evidence type="ECO:0000256" key="2">
    <source>
        <dbReference type="ARBA" id="ARBA00022801"/>
    </source>
</evidence>
<dbReference type="InterPro" id="IPR001940">
    <property type="entry name" value="Peptidase_S1C"/>
</dbReference>
<protein>
    <submittedName>
        <fullName evidence="6">Putative serine protease PepD</fullName>
    </submittedName>
</protein>
<dbReference type="Proteomes" id="UP000198680">
    <property type="component" value="Unassembled WGS sequence"/>
</dbReference>
<dbReference type="PROSITE" id="PS50106">
    <property type="entry name" value="PDZ"/>
    <property type="match status" value="1"/>
</dbReference>
<dbReference type="PANTHER" id="PTHR43343:SF3">
    <property type="entry name" value="PROTEASE DO-LIKE 8, CHLOROPLASTIC"/>
    <property type="match status" value="1"/>
</dbReference>
<accession>A0A1G9TKI9</accession>
<dbReference type="AlphaFoldDB" id="A0A1G9TKI9"/>
<feature type="transmembrane region" description="Helical" evidence="4">
    <location>
        <begin position="73"/>
        <end position="96"/>
    </location>
</feature>
<dbReference type="InterPro" id="IPR001478">
    <property type="entry name" value="PDZ"/>
</dbReference>